<name>A0A067RKQ4_ZOONE</name>
<evidence type="ECO:0000313" key="3">
    <source>
        <dbReference type="Proteomes" id="UP000027135"/>
    </source>
</evidence>
<protein>
    <submittedName>
        <fullName evidence="2">Antho-RFamide neuropeptide type 2</fullName>
    </submittedName>
</protein>
<dbReference type="EMBL" id="KK852414">
    <property type="protein sequence ID" value="KDR24412.1"/>
    <property type="molecule type" value="Genomic_DNA"/>
</dbReference>
<dbReference type="InParanoid" id="A0A067RKQ4"/>
<sequence>MPASVSGPIGLFNTRSLQVRVCLTCCLPHLGYSETALQSRAIQKPVRAEPESGTDRIRPINGTSETVRETLVLQGVRTLGTSDFSRLGTRTSQDLGQVTSQDLGHALLKTWDKLGTSDFARLRTREFSRIGTSVFSKLGTSDFSRFGTSDFSRIVTSDISRVLTSDFSKLGTSDYSRLGTSDLSRRGTSDFSRLGTNVFSRLGKSDFSRLGTSDFSRVGTNDFSRLGTSDFSHDGTSEPSPTEIGPCRARTISSIFDFSKNLKNIIFFLNSPQEMPTKLGECLNVCAGLLPLSHRVAACVGFCTNRTLLYSVTACPCLPHVLSAAPGILRDGTSKMPASLSAPNGLCRSWSLLVSVSALRVACRTKACRVIQRSVRAEPESGTDRIRQRQCIRKSPRDSDSTRHHVRVCLTCCLPHLGYSETALQSRAIQKPVRAEPESGTDRIRPINGTSETVRETLVLQETARQRPCEATTVFVSDTVHQKQYDRDWHQVGRILKRLGTSDFARLRTREFSRIGTSVFSKLGTSDFSRFGTSDFSRIVTSDISRVLTSDFSKLGTSDYSRLGTSDLSRRGTSDFSRLGTNVFSRLGKSDFSRLGTSDFSRVGTNDFSRLGTSDFSHDGTSEPSPTEIGPCRARTISSIFDFSKNLKNIIFFLNSPQEMPTKLGECLNVCAGLLPLSHRVAACVGFCTNRTLLYSVTACPCLPHVLSAAPGILRDGTSKMPASLSAPNGLCRSWSLLVSVSALRVACRTKACRVIQRSVRAEPESGTDRIRQRQCIRKSPRDSDSTRHHISKPMNRPMTTDTLTPAVPRSEPNPFCFEVVFDPKYLSSAPNITTARLQAGVGTINDGVSQNVRESIVRGVNSSNPISASKSVCRSQREHNLRVSSPCSLLGDHRVTGAFCLHHHGVTKAENIFQTVLYYDRSIALPKQSSPVSPILGFSL</sequence>
<evidence type="ECO:0000313" key="2">
    <source>
        <dbReference type="EMBL" id="KDR24412.1"/>
    </source>
</evidence>
<dbReference type="AlphaFoldDB" id="A0A067RKQ4"/>
<gene>
    <name evidence="2" type="ORF">L798_04056</name>
</gene>
<keyword evidence="2" id="KW-0527">Neuropeptide</keyword>
<proteinExistence type="predicted"/>
<accession>A0A067RKQ4</accession>
<organism evidence="2 3">
    <name type="scientific">Zootermopsis nevadensis</name>
    <name type="common">Dampwood termite</name>
    <dbReference type="NCBI Taxonomy" id="136037"/>
    <lineage>
        <taxon>Eukaryota</taxon>
        <taxon>Metazoa</taxon>
        <taxon>Ecdysozoa</taxon>
        <taxon>Arthropoda</taxon>
        <taxon>Hexapoda</taxon>
        <taxon>Insecta</taxon>
        <taxon>Pterygota</taxon>
        <taxon>Neoptera</taxon>
        <taxon>Polyneoptera</taxon>
        <taxon>Dictyoptera</taxon>
        <taxon>Blattodea</taxon>
        <taxon>Blattoidea</taxon>
        <taxon>Termitoidae</taxon>
        <taxon>Termopsidae</taxon>
        <taxon>Zootermopsis</taxon>
    </lineage>
</organism>
<dbReference type="eggNOG" id="KOG4307">
    <property type="taxonomic scope" value="Eukaryota"/>
</dbReference>
<evidence type="ECO:0000256" key="1">
    <source>
        <dbReference type="SAM" id="MobiDB-lite"/>
    </source>
</evidence>
<dbReference type="GO" id="GO:0007218">
    <property type="term" value="P:neuropeptide signaling pathway"/>
    <property type="evidence" value="ECO:0007669"/>
    <property type="project" value="UniProtKB-KW"/>
</dbReference>
<keyword evidence="3" id="KW-1185">Reference proteome</keyword>
<reference evidence="2 3" key="1">
    <citation type="journal article" date="2014" name="Nat. Commun.">
        <title>Molecular traces of alternative social organization in a termite genome.</title>
        <authorList>
            <person name="Terrapon N."/>
            <person name="Li C."/>
            <person name="Robertson H.M."/>
            <person name="Ji L."/>
            <person name="Meng X."/>
            <person name="Booth W."/>
            <person name="Chen Z."/>
            <person name="Childers C.P."/>
            <person name="Glastad K.M."/>
            <person name="Gokhale K."/>
            <person name="Gowin J."/>
            <person name="Gronenberg W."/>
            <person name="Hermansen R.A."/>
            <person name="Hu H."/>
            <person name="Hunt B.G."/>
            <person name="Huylmans A.K."/>
            <person name="Khalil S.M."/>
            <person name="Mitchell R.D."/>
            <person name="Munoz-Torres M.C."/>
            <person name="Mustard J.A."/>
            <person name="Pan H."/>
            <person name="Reese J.T."/>
            <person name="Scharf M.E."/>
            <person name="Sun F."/>
            <person name="Vogel H."/>
            <person name="Xiao J."/>
            <person name="Yang W."/>
            <person name="Yang Z."/>
            <person name="Yang Z."/>
            <person name="Zhou J."/>
            <person name="Zhu J."/>
            <person name="Brent C.S."/>
            <person name="Elsik C.G."/>
            <person name="Goodisman M.A."/>
            <person name="Liberles D.A."/>
            <person name="Roe R.M."/>
            <person name="Vargo E.L."/>
            <person name="Vilcinskas A."/>
            <person name="Wang J."/>
            <person name="Bornberg-Bauer E."/>
            <person name="Korb J."/>
            <person name="Zhang G."/>
            <person name="Liebig J."/>
        </authorList>
    </citation>
    <scope>NUCLEOTIDE SEQUENCE [LARGE SCALE GENOMIC DNA]</scope>
    <source>
        <tissue evidence="2">Whole organism</tissue>
    </source>
</reference>
<dbReference type="Proteomes" id="UP000027135">
    <property type="component" value="Unassembled WGS sequence"/>
</dbReference>
<feature type="region of interest" description="Disordered" evidence="1">
    <location>
        <begin position="765"/>
        <end position="801"/>
    </location>
</feature>